<keyword evidence="15" id="KW-1185">Reference proteome</keyword>
<dbReference type="InterPro" id="IPR005628">
    <property type="entry name" value="GspK"/>
</dbReference>
<dbReference type="PANTHER" id="PTHR38831">
    <property type="entry name" value="TYPE II SECRETION SYSTEM PROTEIN K"/>
    <property type="match status" value="1"/>
</dbReference>
<accession>A0A1H1Q9W5</accession>
<evidence type="ECO:0000256" key="10">
    <source>
        <dbReference type="PIRNR" id="PIRNR002786"/>
    </source>
</evidence>
<evidence type="ECO:0000256" key="2">
    <source>
        <dbReference type="ARBA" id="ARBA00007246"/>
    </source>
</evidence>
<dbReference type="EMBL" id="LT629748">
    <property type="protein sequence ID" value="SDS19679.1"/>
    <property type="molecule type" value="Genomic_DNA"/>
</dbReference>
<evidence type="ECO:0000256" key="1">
    <source>
        <dbReference type="ARBA" id="ARBA00004533"/>
    </source>
</evidence>
<dbReference type="InterPro" id="IPR038072">
    <property type="entry name" value="GspK_central_sf"/>
</dbReference>
<reference evidence="15" key="1">
    <citation type="submission" date="2016-10" db="EMBL/GenBank/DDBJ databases">
        <authorList>
            <person name="Varghese N."/>
            <person name="Submissions S."/>
        </authorList>
    </citation>
    <scope>NUCLEOTIDE SEQUENCE [LARGE SCALE GENOMIC DNA]</scope>
    <source>
        <strain evidence="15">2SM5</strain>
    </source>
</reference>
<keyword evidence="5 10" id="KW-0997">Cell inner membrane</keyword>
<feature type="transmembrane region" description="Helical" evidence="11">
    <location>
        <begin position="26"/>
        <end position="46"/>
    </location>
</feature>
<evidence type="ECO:0000256" key="5">
    <source>
        <dbReference type="ARBA" id="ARBA00022519"/>
    </source>
</evidence>
<dbReference type="InterPro" id="IPR010994">
    <property type="entry name" value="RuvA_2-like"/>
</dbReference>
<dbReference type="GO" id="GO:0005886">
    <property type="term" value="C:plasma membrane"/>
    <property type="evidence" value="ECO:0007669"/>
    <property type="project" value="UniProtKB-SubCell"/>
</dbReference>
<proteinExistence type="inferred from homology"/>
<comment type="similarity">
    <text evidence="2 10">Belongs to the GSP K family.</text>
</comment>
<dbReference type="AlphaFoldDB" id="A0A1H1Q9W5"/>
<dbReference type="GO" id="GO:0009306">
    <property type="term" value="P:protein secretion"/>
    <property type="evidence" value="ECO:0007669"/>
    <property type="project" value="InterPro"/>
</dbReference>
<keyword evidence="6 11" id="KW-0812">Transmembrane</keyword>
<dbReference type="SUPFAM" id="SSF158544">
    <property type="entry name" value="GspK insert domain-like"/>
    <property type="match status" value="1"/>
</dbReference>
<dbReference type="SUPFAM" id="SSF54523">
    <property type="entry name" value="Pili subunits"/>
    <property type="match status" value="1"/>
</dbReference>
<dbReference type="Pfam" id="PF21687">
    <property type="entry name" value="T2SSK_1st"/>
    <property type="match status" value="1"/>
</dbReference>
<dbReference type="InterPro" id="IPR049179">
    <property type="entry name" value="T2SSK_SAM-like_2nd"/>
</dbReference>
<comment type="subcellular location">
    <subcellularLocation>
        <location evidence="1 10">Cell inner membrane</location>
    </subcellularLocation>
</comment>
<dbReference type="Gene3D" id="1.10.40.60">
    <property type="entry name" value="EpsJ-like"/>
    <property type="match status" value="2"/>
</dbReference>
<keyword evidence="4 10" id="KW-1003">Cell membrane</keyword>
<dbReference type="STRING" id="797277.SAMN05216198_1409"/>
<dbReference type="PANTHER" id="PTHR38831:SF1">
    <property type="entry name" value="TYPE II SECRETION SYSTEM PROTEIN K-RELATED"/>
    <property type="match status" value="1"/>
</dbReference>
<dbReference type="InterPro" id="IPR049031">
    <property type="entry name" value="T2SSK_SAM-like_1st"/>
</dbReference>
<keyword evidence="9 10" id="KW-0472">Membrane</keyword>
<feature type="domain" description="T2SS protein K second SAM-like" evidence="12">
    <location>
        <begin position="243"/>
        <end position="296"/>
    </location>
</feature>
<evidence type="ECO:0000259" key="12">
    <source>
        <dbReference type="Pfam" id="PF03934"/>
    </source>
</evidence>
<evidence type="ECO:0000256" key="11">
    <source>
        <dbReference type="SAM" id="Phobius"/>
    </source>
</evidence>
<dbReference type="Gene3D" id="3.30.1300.30">
    <property type="entry name" value="GSPII I/J protein-like"/>
    <property type="match status" value="1"/>
</dbReference>
<evidence type="ECO:0000259" key="13">
    <source>
        <dbReference type="Pfam" id="PF21687"/>
    </source>
</evidence>
<keyword evidence="3 10" id="KW-0813">Transport</keyword>
<dbReference type="Pfam" id="PF03934">
    <property type="entry name" value="T2SSK"/>
    <property type="match status" value="1"/>
</dbReference>
<keyword evidence="7" id="KW-0653">Protein transport</keyword>
<evidence type="ECO:0000256" key="8">
    <source>
        <dbReference type="ARBA" id="ARBA00022989"/>
    </source>
</evidence>
<evidence type="ECO:0000256" key="6">
    <source>
        <dbReference type="ARBA" id="ARBA00022692"/>
    </source>
</evidence>
<evidence type="ECO:0000313" key="14">
    <source>
        <dbReference type="EMBL" id="SDS19679.1"/>
    </source>
</evidence>
<evidence type="ECO:0000256" key="7">
    <source>
        <dbReference type="ARBA" id="ARBA00022927"/>
    </source>
</evidence>
<gene>
    <name evidence="14" type="ORF">SAMN05216198_1409</name>
</gene>
<keyword evidence="8 11" id="KW-1133">Transmembrane helix</keyword>
<protein>
    <recommendedName>
        <fullName evidence="10">Type II secretion system protein K</fullName>
    </recommendedName>
</protein>
<evidence type="ECO:0000256" key="3">
    <source>
        <dbReference type="ARBA" id="ARBA00022448"/>
    </source>
</evidence>
<name>A0A1H1Q9W5_9GAMM</name>
<evidence type="ECO:0000256" key="9">
    <source>
        <dbReference type="ARBA" id="ARBA00023136"/>
    </source>
</evidence>
<dbReference type="SUPFAM" id="SSF47781">
    <property type="entry name" value="RuvA domain 2-like"/>
    <property type="match status" value="1"/>
</dbReference>
<evidence type="ECO:0000256" key="4">
    <source>
        <dbReference type="ARBA" id="ARBA00022475"/>
    </source>
</evidence>
<dbReference type="InterPro" id="IPR045584">
    <property type="entry name" value="Pilin-like"/>
</dbReference>
<feature type="domain" description="T2SS protein K first SAM-like" evidence="13">
    <location>
        <begin position="123"/>
        <end position="239"/>
    </location>
</feature>
<dbReference type="Proteomes" id="UP000243426">
    <property type="component" value="Chromosome I"/>
</dbReference>
<dbReference type="PIRSF" id="PIRSF002786">
    <property type="entry name" value="XcpX"/>
    <property type="match status" value="1"/>
</dbReference>
<sequence>MTQPIRQLAHKSTLCSKGKPQEQGMAVISVLLVVAVIAVLAAALLARQTAAIRAVQNEQTRSQASWLLRGDISRAQVLLQAEAQREPTTRLDGLWNQPVNGQHIGEIEGAPAYLYSELTDEQGKFNLRNLVDNGQIDPDESASWLRLCALLGVPPDQANLVARRVVLSLVEADRQATPDNTPQQQTDDKLQAAQQIGLSGLPITDQGPRLRVIEDLLGTPGLNAATVTLLRPFVTILPQRTWINSNTARAEVLAARVPGLSLDRARAMLQARDSGQWFINRGDFANRLQIPDLDESAVLIGITSQWFRLSNALQMPRTTLVMQALIHDSKEALPQIVWRREGV</sequence>
<dbReference type="NCBIfam" id="NF037980">
    <property type="entry name" value="T2SS_GspK"/>
    <property type="match status" value="1"/>
</dbReference>
<organism evidence="14 15">
    <name type="scientific">Halopseudomonas litoralis</name>
    <dbReference type="NCBI Taxonomy" id="797277"/>
    <lineage>
        <taxon>Bacteria</taxon>
        <taxon>Pseudomonadati</taxon>
        <taxon>Pseudomonadota</taxon>
        <taxon>Gammaproteobacteria</taxon>
        <taxon>Pseudomonadales</taxon>
        <taxon>Pseudomonadaceae</taxon>
        <taxon>Halopseudomonas</taxon>
    </lineage>
</organism>
<evidence type="ECO:0000313" key="15">
    <source>
        <dbReference type="Proteomes" id="UP000243426"/>
    </source>
</evidence>